<organism evidence="3 4">
    <name type="scientific">Cladophialophora carrionii CBS 160.54</name>
    <dbReference type="NCBI Taxonomy" id="1279043"/>
    <lineage>
        <taxon>Eukaryota</taxon>
        <taxon>Fungi</taxon>
        <taxon>Dikarya</taxon>
        <taxon>Ascomycota</taxon>
        <taxon>Pezizomycotina</taxon>
        <taxon>Eurotiomycetes</taxon>
        <taxon>Chaetothyriomycetidae</taxon>
        <taxon>Chaetothyriales</taxon>
        <taxon>Herpotrichiellaceae</taxon>
        <taxon>Cladophialophora</taxon>
    </lineage>
</organism>
<feature type="signal peptide" evidence="2">
    <location>
        <begin position="1"/>
        <end position="25"/>
    </location>
</feature>
<evidence type="ECO:0000256" key="1">
    <source>
        <dbReference type="SAM" id="MobiDB-lite"/>
    </source>
</evidence>
<feature type="compositionally biased region" description="Gly residues" evidence="1">
    <location>
        <begin position="917"/>
        <end position="927"/>
    </location>
</feature>
<feature type="chain" id="PRO_5004772994" description="NIMA-interacting protein TinC" evidence="2">
    <location>
        <begin position="26"/>
        <end position="1017"/>
    </location>
</feature>
<name>V9D079_9EURO</name>
<feature type="compositionally biased region" description="Gly residues" evidence="1">
    <location>
        <begin position="884"/>
        <end position="894"/>
    </location>
</feature>
<gene>
    <name evidence="3" type="ORF">G647_08706</name>
</gene>
<keyword evidence="2" id="KW-0732">Signal</keyword>
<dbReference type="HOGENOM" id="CLU_010063_1_0_1"/>
<dbReference type="PANTHER" id="PTHR14905">
    <property type="entry name" value="NG37"/>
    <property type="match status" value="1"/>
</dbReference>
<feature type="compositionally biased region" description="Basic and acidic residues" evidence="1">
    <location>
        <begin position="549"/>
        <end position="578"/>
    </location>
</feature>
<reference evidence="3 4" key="1">
    <citation type="submission" date="2013-03" db="EMBL/GenBank/DDBJ databases">
        <title>The Genome Sequence of Cladophialophora carrionii CBS 160.54.</title>
        <authorList>
            <consortium name="The Broad Institute Genomics Platform"/>
            <person name="Cuomo C."/>
            <person name="de Hoog S."/>
            <person name="Gorbushina A."/>
            <person name="Walker B."/>
            <person name="Young S.K."/>
            <person name="Zeng Q."/>
            <person name="Gargeya S."/>
            <person name="Fitzgerald M."/>
            <person name="Haas B."/>
            <person name="Abouelleil A."/>
            <person name="Allen A.W."/>
            <person name="Alvarado L."/>
            <person name="Arachchi H.M."/>
            <person name="Berlin A.M."/>
            <person name="Chapman S.B."/>
            <person name="Gainer-Dewar J."/>
            <person name="Goldberg J."/>
            <person name="Griggs A."/>
            <person name="Gujja S."/>
            <person name="Hansen M."/>
            <person name="Howarth C."/>
            <person name="Imamovic A."/>
            <person name="Ireland A."/>
            <person name="Larimer J."/>
            <person name="McCowan C."/>
            <person name="Murphy C."/>
            <person name="Pearson M."/>
            <person name="Poon T.W."/>
            <person name="Priest M."/>
            <person name="Roberts A."/>
            <person name="Saif S."/>
            <person name="Shea T."/>
            <person name="Sisk P."/>
            <person name="Sykes S."/>
            <person name="Wortman J."/>
            <person name="Nusbaum C."/>
            <person name="Birren B."/>
        </authorList>
    </citation>
    <scope>NUCLEOTIDE SEQUENCE [LARGE SCALE GENOMIC DNA]</scope>
    <source>
        <strain evidence="3 4">CBS 160.54</strain>
    </source>
</reference>
<dbReference type="PANTHER" id="PTHR14905:SF11">
    <property type="entry name" value="TINC (EUROFUNG)"/>
    <property type="match status" value="1"/>
</dbReference>
<dbReference type="InterPro" id="IPR052577">
    <property type="entry name" value="VWA7"/>
</dbReference>
<dbReference type="EMBL" id="KB822709">
    <property type="protein sequence ID" value="ETI19693.1"/>
    <property type="molecule type" value="Genomic_DNA"/>
</dbReference>
<evidence type="ECO:0000313" key="3">
    <source>
        <dbReference type="EMBL" id="ETI19693.1"/>
    </source>
</evidence>
<dbReference type="Pfam" id="PF07217">
    <property type="entry name" value="Het-C"/>
    <property type="match status" value="1"/>
</dbReference>
<proteinExistence type="predicted"/>
<dbReference type="RefSeq" id="XP_008731235.1">
    <property type="nucleotide sequence ID" value="XM_008733013.1"/>
</dbReference>
<evidence type="ECO:0008006" key="5">
    <source>
        <dbReference type="Google" id="ProtNLM"/>
    </source>
</evidence>
<feature type="region of interest" description="Disordered" evidence="1">
    <location>
        <begin position="549"/>
        <end position="588"/>
    </location>
</feature>
<dbReference type="InterPro" id="IPR010816">
    <property type="entry name" value="Het-C"/>
</dbReference>
<feature type="compositionally biased region" description="Basic and acidic residues" evidence="1">
    <location>
        <begin position="928"/>
        <end position="941"/>
    </location>
</feature>
<sequence>MALSSTHLVFLCAIGIILLARPAHAFGAGNIGSTSKIEGQNWRHGDLEDTLLTIIASRAMGGKEFSKLDVKRVYFGNWLRDYSQAVDVGTVKYVSAEAIRILLWVLGFMSFGYGSGEFEVTTQRLGCYRPEEHIDNPKDYADNQDARQYDRRLRGPVDERRELSINPNTGLKNYIASEGMGIDTSAGLVRKLLGRSIELGRQYARNKNKKDLYEALRLLGTASHCLEDYAAHSNYVELALIELGERDVFPHVGRRTAIQLREVRHPVFPIVTGTFGGVDFLHSVCGEFDDKATQSEIEELDNTLQQYQNGNQDNSILQDLLDKVPSGVFGGKDESGKANELKQNALNHQMQNTNISPRQPEEWTRYINDVQKQIYPIIEWHDEIMQSITETIEKIPILPDLIENIQEEVNKFVFSLLAPYVVPIINQVKNELNTGSNEIIQSSVAQQHIVFNDDHSSDPTHSMLSKDHFSNVLNEPAGKVARQTVKWVVPQIVACWDDESIDVERTLNRVIHGVLHHPALRDYGQDGASDGRRLMFGVVEEWWRRKSEREKDGLREQLSRRGVETGRNHKPGVKDHGHGSNRPLGMAKLNYNTNQSSIGGGIAGDALGAIGSALGGNNQSNQRPPNVQRISDQAGRMAGEALGGGVLGSLVGGIASQVGGDILGGGLNQGQETFKRESYNRQDHSRTETVTQVGHSQGGDRYGQAQYSRTYGDSGERRHEGYNRLEQRETSSGGWQSEVHRQERSGEGRYHEETRYASPPPGPANLTEVFRRYGDDDDESSQRHRQEHHQGRRHDDDDDDDDDNNHRRHNRDEESHSSGGYGGSGRRQQTESSRYGGASEGYGHQERREQYGRRDDDDNNRFSGGDRRRNDNDNEYSSGYGRQQEGGFGSGGYGSRREEPQSGFGFSGGRREETDYGSGGYGGGSGYGRREETSYGSRQEEAYSVPGAFGSSQQDEYSSGGGRDDYGRSQQRYGGGDAYGSRGEENEGYGGGRRRHGEGEGEGEGEGYGSRYGSSRY</sequence>
<protein>
    <recommendedName>
        <fullName evidence="5">NIMA-interacting protein TinC</fullName>
    </recommendedName>
</protein>
<feature type="region of interest" description="Disordered" evidence="1">
    <location>
        <begin position="676"/>
        <end position="1017"/>
    </location>
</feature>
<accession>V9D079</accession>
<dbReference type="AlphaFoldDB" id="V9D079"/>
<feature type="compositionally biased region" description="Basic and acidic residues" evidence="1">
    <location>
        <begin position="738"/>
        <end position="755"/>
    </location>
</feature>
<evidence type="ECO:0000313" key="4">
    <source>
        <dbReference type="Proteomes" id="UP000030678"/>
    </source>
</evidence>
<feature type="compositionally biased region" description="Basic and acidic residues" evidence="1">
    <location>
        <begin position="769"/>
        <end position="784"/>
    </location>
</feature>
<feature type="compositionally biased region" description="Basic and acidic residues" evidence="1">
    <location>
        <begin position="843"/>
        <end position="872"/>
    </location>
</feature>
<evidence type="ECO:0000256" key="2">
    <source>
        <dbReference type="SAM" id="SignalP"/>
    </source>
</evidence>
<dbReference type="OrthoDB" id="2506204at2759"/>
<dbReference type="VEuPathDB" id="FungiDB:G647_08706"/>
<feature type="compositionally biased region" description="Basic and acidic residues" evidence="1">
    <location>
        <begin position="714"/>
        <end position="729"/>
    </location>
</feature>
<dbReference type="GeneID" id="19987199"/>
<dbReference type="Proteomes" id="UP000030678">
    <property type="component" value="Unassembled WGS sequence"/>
</dbReference>
<feature type="compositionally biased region" description="Basic and acidic residues" evidence="1">
    <location>
        <begin position="676"/>
        <end position="687"/>
    </location>
</feature>